<dbReference type="STRING" id="151549.A0A4C2A4U2"/>
<name>A0A4C2A4U2_EUMVA</name>
<evidence type="ECO:0000313" key="2">
    <source>
        <dbReference type="Proteomes" id="UP000299102"/>
    </source>
</evidence>
<comment type="caution">
    <text evidence="1">The sequence shown here is derived from an EMBL/GenBank/DDBJ whole genome shotgun (WGS) entry which is preliminary data.</text>
</comment>
<dbReference type="AlphaFoldDB" id="A0A4C2A4U2"/>
<reference evidence="1 2" key="1">
    <citation type="journal article" date="2019" name="Commun. Biol.">
        <title>The bagworm genome reveals a unique fibroin gene that provides high tensile strength.</title>
        <authorList>
            <person name="Kono N."/>
            <person name="Nakamura H."/>
            <person name="Ohtoshi R."/>
            <person name="Tomita M."/>
            <person name="Numata K."/>
            <person name="Arakawa K."/>
        </authorList>
    </citation>
    <scope>NUCLEOTIDE SEQUENCE [LARGE SCALE GENOMIC DNA]</scope>
</reference>
<organism evidence="1 2">
    <name type="scientific">Eumeta variegata</name>
    <name type="common">Bagworm moth</name>
    <name type="synonym">Eumeta japonica</name>
    <dbReference type="NCBI Taxonomy" id="151549"/>
    <lineage>
        <taxon>Eukaryota</taxon>
        <taxon>Metazoa</taxon>
        <taxon>Ecdysozoa</taxon>
        <taxon>Arthropoda</taxon>
        <taxon>Hexapoda</taxon>
        <taxon>Insecta</taxon>
        <taxon>Pterygota</taxon>
        <taxon>Neoptera</taxon>
        <taxon>Endopterygota</taxon>
        <taxon>Lepidoptera</taxon>
        <taxon>Glossata</taxon>
        <taxon>Ditrysia</taxon>
        <taxon>Tineoidea</taxon>
        <taxon>Psychidae</taxon>
        <taxon>Oiketicinae</taxon>
        <taxon>Eumeta</taxon>
    </lineage>
</organism>
<feature type="non-terminal residue" evidence="1">
    <location>
        <position position="1"/>
    </location>
</feature>
<evidence type="ECO:0000313" key="1">
    <source>
        <dbReference type="EMBL" id="GBP94254.1"/>
    </source>
</evidence>
<proteinExistence type="predicted"/>
<dbReference type="EMBL" id="BGZK01002481">
    <property type="protein sequence ID" value="GBP94254.1"/>
    <property type="molecule type" value="Genomic_DNA"/>
</dbReference>
<keyword evidence="1" id="KW-0328">Glycosyltransferase</keyword>
<protein>
    <submittedName>
        <fullName evidence="1">Glycoprotein-N-acetylgalactosamine 3-beta-galactosyltransferase 1</fullName>
    </submittedName>
</protein>
<dbReference type="OrthoDB" id="414175at2759"/>
<gene>
    <name evidence="1" type="primary">C1GalTA</name>
    <name evidence="1" type="ORF">EVAR_99449_1</name>
</gene>
<dbReference type="Proteomes" id="UP000299102">
    <property type="component" value="Unassembled WGS sequence"/>
</dbReference>
<keyword evidence="2" id="KW-1185">Reference proteome</keyword>
<sequence length="58" mass="6560">GLDCCSDHAVSFHYVNPEMMYVMDYLVYHLRPYGVKIGAGDLPRILMSNTTITIPPKD</sequence>
<accession>A0A4C2A4U2</accession>
<keyword evidence="1" id="KW-0808">Transferase</keyword>
<dbReference type="GO" id="GO:0016757">
    <property type="term" value="F:glycosyltransferase activity"/>
    <property type="evidence" value="ECO:0007669"/>
    <property type="project" value="UniProtKB-KW"/>
</dbReference>